<keyword evidence="2" id="KW-0548">Nucleotidyltransferase</keyword>
<evidence type="ECO:0000313" key="5">
    <source>
        <dbReference type="Proteomes" id="UP000190188"/>
    </source>
</evidence>
<name>A0A1T2X6Y5_9BACL</name>
<dbReference type="AlphaFoldDB" id="A0A1T2X6Y5"/>
<organism evidence="4 5">
    <name type="scientific">Paenibacillus selenitireducens</name>
    <dbReference type="NCBI Taxonomy" id="1324314"/>
    <lineage>
        <taxon>Bacteria</taxon>
        <taxon>Bacillati</taxon>
        <taxon>Bacillota</taxon>
        <taxon>Bacilli</taxon>
        <taxon>Bacillales</taxon>
        <taxon>Paenibacillaceae</taxon>
        <taxon>Paenibacillus</taxon>
    </lineage>
</organism>
<dbReference type="OrthoDB" id="9813880at2"/>
<keyword evidence="1" id="KW-0808">Transferase</keyword>
<dbReference type="InterPro" id="IPR025877">
    <property type="entry name" value="MobA-like_NTP_Trfase"/>
</dbReference>
<evidence type="ECO:0000256" key="2">
    <source>
        <dbReference type="ARBA" id="ARBA00022695"/>
    </source>
</evidence>
<dbReference type="EMBL" id="MSZX01000008">
    <property type="protein sequence ID" value="OPA75648.1"/>
    <property type="molecule type" value="Genomic_DNA"/>
</dbReference>
<dbReference type="InterPro" id="IPR050065">
    <property type="entry name" value="GlmU-like"/>
</dbReference>
<keyword evidence="5" id="KW-1185">Reference proteome</keyword>
<dbReference type="SUPFAM" id="SSF53448">
    <property type="entry name" value="Nucleotide-diphospho-sugar transferases"/>
    <property type="match status" value="1"/>
</dbReference>
<dbReference type="PANTHER" id="PTHR43584:SF8">
    <property type="entry name" value="N-ACETYLMURAMATE ALPHA-1-PHOSPHATE URIDYLYLTRANSFERASE"/>
    <property type="match status" value="1"/>
</dbReference>
<proteinExistence type="predicted"/>
<evidence type="ECO:0000313" key="4">
    <source>
        <dbReference type="EMBL" id="OPA75648.1"/>
    </source>
</evidence>
<accession>A0A1T2X6Y5</accession>
<evidence type="ECO:0000256" key="1">
    <source>
        <dbReference type="ARBA" id="ARBA00022679"/>
    </source>
</evidence>
<dbReference type="Gene3D" id="3.90.550.10">
    <property type="entry name" value="Spore Coat Polysaccharide Biosynthesis Protein SpsA, Chain A"/>
    <property type="match status" value="1"/>
</dbReference>
<dbReference type="Pfam" id="PF12804">
    <property type="entry name" value="NTP_transf_3"/>
    <property type="match status" value="1"/>
</dbReference>
<protein>
    <recommendedName>
        <fullName evidence="3">MobA-like NTP transferase domain-containing protein</fullName>
    </recommendedName>
</protein>
<evidence type="ECO:0000259" key="3">
    <source>
        <dbReference type="Pfam" id="PF12804"/>
    </source>
</evidence>
<dbReference type="Proteomes" id="UP000190188">
    <property type="component" value="Unassembled WGS sequence"/>
</dbReference>
<gene>
    <name evidence="4" type="ORF">BVG16_20135</name>
</gene>
<sequence length="220" mass="24519">MSVSKTVVINCAGVGSRLGLGITKALIEIEGKPLIAWQLEMLEEVNDIRVVVGYQADQVIEQVLKIRKNVTFVFNHDFLTTGTAASLSLGARYAQGMVISLDGDLLVHPEDFHTFLRYPYESIGYCIPSTEDPVLVNVVQNGSEEFISHFSREHGNYEWSGLVQMDATKLSMTSGHVYQLLEQYIPIKAIPVRCQEIDTPSDYDAAIVWVQNNLIAINSR</sequence>
<reference evidence="4 5" key="1">
    <citation type="submission" date="2017-01" db="EMBL/GenBank/DDBJ databases">
        <title>Genome analysis of Paenibacillus selenitrireducens ES3-24.</title>
        <authorList>
            <person name="Xu D."/>
            <person name="Yao R."/>
            <person name="Zheng S."/>
        </authorList>
    </citation>
    <scope>NUCLEOTIDE SEQUENCE [LARGE SCALE GENOMIC DNA]</scope>
    <source>
        <strain evidence="4 5">ES3-24</strain>
    </source>
</reference>
<comment type="caution">
    <text evidence="4">The sequence shown here is derived from an EMBL/GenBank/DDBJ whole genome shotgun (WGS) entry which is preliminary data.</text>
</comment>
<dbReference type="RefSeq" id="WP_078500946.1">
    <property type="nucleotide sequence ID" value="NZ_MSZX01000008.1"/>
</dbReference>
<dbReference type="STRING" id="1324314.BVG16_20135"/>
<dbReference type="GO" id="GO:0016779">
    <property type="term" value="F:nucleotidyltransferase activity"/>
    <property type="evidence" value="ECO:0007669"/>
    <property type="project" value="UniProtKB-KW"/>
</dbReference>
<dbReference type="InterPro" id="IPR029044">
    <property type="entry name" value="Nucleotide-diphossugar_trans"/>
</dbReference>
<feature type="domain" description="MobA-like NTP transferase" evidence="3">
    <location>
        <begin position="8"/>
        <end position="117"/>
    </location>
</feature>
<dbReference type="PANTHER" id="PTHR43584">
    <property type="entry name" value="NUCLEOTIDYL TRANSFERASE"/>
    <property type="match status" value="1"/>
</dbReference>